<feature type="domain" description="NAC" evidence="8">
    <location>
        <begin position="18"/>
        <end position="166"/>
    </location>
</feature>
<keyword evidence="2" id="KW-0805">Transcription regulation</keyword>
<evidence type="ECO:0000259" key="8">
    <source>
        <dbReference type="PROSITE" id="PS51005"/>
    </source>
</evidence>
<evidence type="ECO:0000313" key="10">
    <source>
        <dbReference type="Proteomes" id="UP000315295"/>
    </source>
</evidence>
<dbReference type="STRING" id="106549.A0A540LH87"/>
<accession>A0A540LH87</accession>
<keyword evidence="5" id="KW-0539">Nucleus</keyword>
<dbReference type="PROSITE" id="PS51005">
    <property type="entry name" value="NAC"/>
    <property type="match status" value="1"/>
</dbReference>
<evidence type="ECO:0000256" key="1">
    <source>
        <dbReference type="ARBA" id="ARBA00004123"/>
    </source>
</evidence>
<organism evidence="9 10">
    <name type="scientific">Malus baccata</name>
    <name type="common">Siberian crab apple</name>
    <name type="synonym">Pyrus baccata</name>
    <dbReference type="NCBI Taxonomy" id="106549"/>
    <lineage>
        <taxon>Eukaryota</taxon>
        <taxon>Viridiplantae</taxon>
        <taxon>Streptophyta</taxon>
        <taxon>Embryophyta</taxon>
        <taxon>Tracheophyta</taxon>
        <taxon>Spermatophyta</taxon>
        <taxon>Magnoliopsida</taxon>
        <taxon>eudicotyledons</taxon>
        <taxon>Gunneridae</taxon>
        <taxon>Pentapetalae</taxon>
        <taxon>rosids</taxon>
        <taxon>fabids</taxon>
        <taxon>Rosales</taxon>
        <taxon>Rosaceae</taxon>
        <taxon>Amygdaloideae</taxon>
        <taxon>Maleae</taxon>
        <taxon>Malus</taxon>
    </lineage>
</organism>
<evidence type="ECO:0000256" key="3">
    <source>
        <dbReference type="ARBA" id="ARBA00023125"/>
    </source>
</evidence>
<keyword evidence="7" id="KW-0472">Membrane</keyword>
<feature type="transmembrane region" description="Helical" evidence="7">
    <location>
        <begin position="503"/>
        <end position="522"/>
    </location>
</feature>
<evidence type="ECO:0000256" key="7">
    <source>
        <dbReference type="SAM" id="Phobius"/>
    </source>
</evidence>
<dbReference type="GO" id="GO:0006355">
    <property type="term" value="P:regulation of DNA-templated transcription"/>
    <property type="evidence" value="ECO:0007669"/>
    <property type="project" value="InterPro"/>
</dbReference>
<evidence type="ECO:0000256" key="2">
    <source>
        <dbReference type="ARBA" id="ARBA00023015"/>
    </source>
</evidence>
<sequence length="531" mass="59715">MASNGIRFTRVEVEGLLLPVGYRFHPTEEELISHYLKLKLRGKDSLVSDAIREINICNYEPRELPAISLIKSDDEWYFYNRPIYKKNSRNEVERATATGFWKSTGKEKIVKGRDNKIIGKKRILTFRQGRGSNAPITNWVMHEFSIPQINPNANQSDFVLCYVKKKSGKNTDVATGDEGESSNSNNAPDFENQLQPAHNMHVEEEHNQPPQNLDIFQWELDCMLGNTRGNNDYHGMDENLEEFVNGLFGDDPYQGYSEEITHNNVFNDSTLPQSPRKVYLQDCGVSSDSDTEVQHQAAQGPSLQMLGVPQASSSHFGREEGVMLRNQTLRQAASSINVLPKPQTDRLQSISDEDSGTHQITSRLRRASRPINALKLKSASSVDVDADSLQINSIQLASDEYYNNERTRRRTYPTSALLALGKPNELEQQQSKTKVAAERRAAVDFPPKRNFITESNKDAEAVQGNNTEKGLKQTHNATTAGNWMSCSFISGETSPPLTGPPSVYLFNTVLLLGAILFFVFAWEEGLYGQWC</sequence>
<keyword evidence="7" id="KW-1133">Transmembrane helix</keyword>
<dbReference type="PANTHER" id="PTHR31989">
    <property type="entry name" value="NAC DOMAIN-CONTAINING PROTEIN 82-RELATED"/>
    <property type="match status" value="1"/>
</dbReference>
<dbReference type="GO" id="GO:0005634">
    <property type="term" value="C:nucleus"/>
    <property type="evidence" value="ECO:0007669"/>
    <property type="project" value="UniProtKB-SubCell"/>
</dbReference>
<keyword evidence="7" id="KW-0812">Transmembrane</keyword>
<evidence type="ECO:0000256" key="4">
    <source>
        <dbReference type="ARBA" id="ARBA00023163"/>
    </source>
</evidence>
<name>A0A540LH87_MALBA</name>
<dbReference type="Gene3D" id="2.170.150.80">
    <property type="entry name" value="NAC domain"/>
    <property type="match status" value="1"/>
</dbReference>
<evidence type="ECO:0000256" key="6">
    <source>
        <dbReference type="SAM" id="MobiDB-lite"/>
    </source>
</evidence>
<feature type="region of interest" description="Disordered" evidence="6">
    <location>
        <begin position="170"/>
        <end position="192"/>
    </location>
</feature>
<dbReference type="InterPro" id="IPR036093">
    <property type="entry name" value="NAC_dom_sf"/>
</dbReference>
<dbReference type="Proteomes" id="UP000315295">
    <property type="component" value="Unassembled WGS sequence"/>
</dbReference>
<dbReference type="AlphaFoldDB" id="A0A540LH87"/>
<dbReference type="InterPro" id="IPR003441">
    <property type="entry name" value="NAC-dom"/>
</dbReference>
<evidence type="ECO:0000256" key="5">
    <source>
        <dbReference type="ARBA" id="ARBA00023242"/>
    </source>
</evidence>
<comment type="subcellular location">
    <subcellularLocation>
        <location evidence="1">Nucleus</location>
    </subcellularLocation>
</comment>
<gene>
    <name evidence="9" type="ORF">C1H46_028610</name>
</gene>
<reference evidence="9 10" key="1">
    <citation type="journal article" date="2019" name="G3 (Bethesda)">
        <title>Sequencing of a Wild Apple (Malus baccata) Genome Unravels the Differences Between Cultivated and Wild Apple Species Regarding Disease Resistance and Cold Tolerance.</title>
        <authorList>
            <person name="Chen X."/>
        </authorList>
    </citation>
    <scope>NUCLEOTIDE SEQUENCE [LARGE SCALE GENOMIC DNA]</scope>
    <source>
        <strain evidence="10">cv. Shandingzi</strain>
        <tissue evidence="9">Leaves</tissue>
    </source>
</reference>
<feature type="compositionally biased region" description="Polar residues" evidence="6">
    <location>
        <begin position="181"/>
        <end position="192"/>
    </location>
</feature>
<dbReference type="GO" id="GO:0003677">
    <property type="term" value="F:DNA binding"/>
    <property type="evidence" value="ECO:0007669"/>
    <property type="project" value="UniProtKB-KW"/>
</dbReference>
<dbReference type="EMBL" id="VIEB01000585">
    <property type="protein sequence ID" value="TQD85831.1"/>
    <property type="molecule type" value="Genomic_DNA"/>
</dbReference>
<dbReference type="Pfam" id="PF02365">
    <property type="entry name" value="NAM"/>
    <property type="match status" value="1"/>
</dbReference>
<protein>
    <recommendedName>
        <fullName evidence="8">NAC domain-containing protein</fullName>
    </recommendedName>
</protein>
<comment type="caution">
    <text evidence="9">The sequence shown here is derived from an EMBL/GenBank/DDBJ whole genome shotgun (WGS) entry which is preliminary data.</text>
</comment>
<proteinExistence type="predicted"/>
<keyword evidence="10" id="KW-1185">Reference proteome</keyword>
<keyword evidence="4" id="KW-0804">Transcription</keyword>
<evidence type="ECO:0000313" key="9">
    <source>
        <dbReference type="EMBL" id="TQD85831.1"/>
    </source>
</evidence>
<dbReference type="SUPFAM" id="SSF101941">
    <property type="entry name" value="NAC domain"/>
    <property type="match status" value="1"/>
</dbReference>
<keyword evidence="3" id="KW-0238">DNA-binding</keyword>